<reference evidence="2 3" key="1">
    <citation type="submission" date="2013-12" db="EMBL/GenBank/DDBJ databases">
        <authorList>
            <person name="Brown-Elliot B."/>
            <person name="Wallace R."/>
            <person name="Lenaerts A."/>
            <person name="Ordway D."/>
            <person name="DeGroote M.A."/>
            <person name="Parker T."/>
            <person name="Sizemore C."/>
            <person name="Tallon L.J."/>
            <person name="Sadzewicz L.K."/>
            <person name="Sengamalay N."/>
            <person name="Fraser C.M."/>
            <person name="Hine E."/>
            <person name="Shefchek K.A."/>
            <person name="Das S.P."/>
            <person name="Tettelin H."/>
        </authorList>
    </citation>
    <scope>NUCLEOTIDE SEQUENCE [LARGE SCALE GENOMIC DNA]</scope>
    <source>
        <strain evidence="2 3">662</strain>
    </source>
</reference>
<comment type="caution">
    <text evidence="2">The sequence shown here is derived from an EMBL/GenBank/DDBJ whole genome shotgun (WGS) entry which is preliminary data.</text>
</comment>
<evidence type="ECO:0000313" key="3">
    <source>
        <dbReference type="Proteomes" id="UP000020561"/>
    </source>
</evidence>
<dbReference type="AlphaFoldDB" id="X7YTK3"/>
<accession>X7YTK3</accession>
<evidence type="ECO:0000313" key="2">
    <source>
        <dbReference type="EMBL" id="EUA09793.1"/>
    </source>
</evidence>
<proteinExistence type="predicted"/>
<name>X7YTK3_MYCKA</name>
<protein>
    <submittedName>
        <fullName evidence="2">Uncharacterized protein</fullName>
    </submittedName>
</protein>
<dbReference type="Proteomes" id="UP000020561">
    <property type="component" value="Unassembled WGS sequence"/>
</dbReference>
<gene>
    <name evidence="2" type="ORF">I545_5977</name>
</gene>
<sequence length="46" mass="4801">MGLIMHGGRFLETAPARPTLWGNPVLPEKPEASRSSGSPSVLGVAQ</sequence>
<organism evidence="2 3">
    <name type="scientific">Mycobacterium kansasii 662</name>
    <dbReference type="NCBI Taxonomy" id="1299326"/>
    <lineage>
        <taxon>Bacteria</taxon>
        <taxon>Bacillati</taxon>
        <taxon>Actinomycetota</taxon>
        <taxon>Actinomycetes</taxon>
        <taxon>Mycobacteriales</taxon>
        <taxon>Mycobacteriaceae</taxon>
        <taxon>Mycobacterium</taxon>
    </lineage>
</organism>
<dbReference type="EMBL" id="JAOA01000013">
    <property type="protein sequence ID" value="EUA09793.1"/>
    <property type="molecule type" value="Genomic_DNA"/>
</dbReference>
<feature type="region of interest" description="Disordered" evidence="1">
    <location>
        <begin position="14"/>
        <end position="46"/>
    </location>
</feature>
<evidence type="ECO:0000256" key="1">
    <source>
        <dbReference type="SAM" id="MobiDB-lite"/>
    </source>
</evidence>